<dbReference type="InterPro" id="IPR052354">
    <property type="entry name" value="Cell_Wall_Dynamics_Protein"/>
</dbReference>
<dbReference type="OrthoDB" id="9816557at2"/>
<evidence type="ECO:0000256" key="6">
    <source>
        <dbReference type="SAM" id="Coils"/>
    </source>
</evidence>
<evidence type="ECO:0000256" key="3">
    <source>
        <dbReference type="ARBA" id="ARBA00022729"/>
    </source>
</evidence>
<dbReference type="KEGG" id="axl:AXY_20270"/>
<protein>
    <submittedName>
        <fullName evidence="10">Putative amidase</fullName>
    </submittedName>
</protein>
<evidence type="ECO:0000313" key="10">
    <source>
        <dbReference type="EMBL" id="BAM48159.1"/>
    </source>
</evidence>
<dbReference type="PROSITE" id="PS51781">
    <property type="entry name" value="SH3B"/>
    <property type="match status" value="1"/>
</dbReference>
<dbReference type="HOGENOM" id="CLU_269975_0_0_9"/>
<dbReference type="Gene3D" id="2.30.30.40">
    <property type="entry name" value="SH3 Domains"/>
    <property type="match status" value="1"/>
</dbReference>
<dbReference type="Pfam" id="PF13457">
    <property type="entry name" value="GW"/>
    <property type="match status" value="9"/>
</dbReference>
<reference evidence="10 11" key="1">
    <citation type="submission" date="2011-01" db="EMBL/GenBank/DDBJ databases">
        <title>Whole genome sequence of Amphibacillus xylinus NBRC 15112.</title>
        <authorList>
            <person name="Nakazawa H."/>
            <person name="Katano Y."/>
            <person name="Nakamura S."/>
            <person name="Sasagawa M."/>
            <person name="Fukada J."/>
            <person name="Arai T."/>
            <person name="Sasakura N."/>
            <person name="Mochizuki D."/>
            <person name="Hosoyama A."/>
            <person name="Harada K."/>
            <person name="Horikawa H."/>
            <person name="Kato Y."/>
            <person name="Harada T."/>
            <person name="Sasaki K."/>
            <person name="Sekiguchi M."/>
            <person name="Hodoyama M."/>
            <person name="Nishiko R."/>
            <person name="Narita H."/>
            <person name="Hanamaki A."/>
            <person name="Hata C."/>
            <person name="Konno Y."/>
            <person name="Niimura Y."/>
            <person name="Yamazaki S."/>
            <person name="Fujita N."/>
        </authorList>
    </citation>
    <scope>NUCLEOTIDE SEQUENCE [LARGE SCALE GENOMIC DNA]</scope>
    <source>
        <strain evidence="11">ATCC 51415 / DSM 6626 / JCM 7361 / LMG 17667 / NBRC 15112 / Ep01</strain>
    </source>
</reference>
<dbReference type="PANTHER" id="PTHR34408">
    <property type="entry name" value="FAMILY PROTEIN, PUTATIVE-RELATED"/>
    <property type="match status" value="1"/>
</dbReference>
<evidence type="ECO:0000259" key="8">
    <source>
        <dbReference type="PROSITE" id="PS51780"/>
    </source>
</evidence>
<keyword evidence="11" id="KW-1185">Reference proteome</keyword>
<gene>
    <name evidence="10" type="ordered locus">AXY_20270</name>
</gene>
<sequence>MRKIATILVTLLILSSVTPYGVLAESLEANDIATPEFNPENEQYVVEGKNATDDLDETENSMKNIIDEDNNEKDQIVEIKTDKQIISEEIKEKAFTLQAESEEIETNVNAKGINELKHMSIPNATPTSRLGHIRNGNVKIYASLENDSSFEVAGSKYTNAVYYIKLQNTVNGNLYYLISYNASSTRGVVGWVKATDLSTHPHVSVDKKAKDFYIKGTGNAYDTAWGGSKNLVYDLSNYKDQIFKVHLTEKVGNNVWYRGTLDGKTVWIHSSDLVSIGGSPTSRLGHIRNRNVKIFSSLESDASFEVAGAQYTNAVYYIKSQSEINGKMYYLISTRPSNSKGLVGWVQASDLSTYSHTGVDKASKTFYIKGNGKSYDKAWGGSKNLVHDLSKFKDHIFNVHLTEKVGNEIWYRGTLDGKTVWIHSSYLSSNIGNPTSRLGHIRNQNVKIYSSLANNASFEVAGSTYTDAVYYIKSQSEANGNLYYLLSTSPSISKGVVGWVQESDLFTYSHVGVDKISKTFYIKGAGNSYDKAWGGSQNIVYDLSEYKDHVFNVHLTEKVGNDIWYRGTLNGKTVWIHSSDLVSSGGSPTSRLGHIRNRNVKIYSSLESNASFEVAGAQYTNAVYYIKSQSSLNGQLYYLISTSPSDTRGLVGWVQASDLSTYSHVGVDRDAKTLYFKGTGKAYRKAWGGSKDLVYEDMSQYAYQEFKVNLTEKVGTNTWYRGVLNGKTIWLHSSYVTTKTESRTSRLGHIRNRSVEIYPTIGDPSTAFIAGAQYTNAVYYIKKQAEIHDQIFYLISTSPSSTKGTVGWVNAKDLSTYSHITVDKKAKLFYIKGNGIAYSKAWGGAKDIVFENMDIYKNEEFKVDLTEKVGNNTWYRGMLNGKRIWLHSSYVNVARVSEYNLTLSEAVEMQMKASPQTDMKYAWVSKEYIDKNNKVTATNLNVRPEPNTKKDPIGSLPNGHVVKVLEEYNGWYAIEYSSNHQWRHAHPADVMYYLNPLNFINDDRQQFQFLDLSRNSSASVTELNKVLNNNGVLTGKGRYFIEAGNKYKINDIYLVSHAKLETGNGSSELANGISKWTQRDSKGNIVRDADGNPIIIDISPKKVYNVYGIGAFDRCARDCGAQRAYDNGWFSVETAIVEGAQFIGNGYVNAGQNTLYKMRWNPGAMEKGNVTHQYATDIGWAAKQTRTIYNLYQQLDSYTIHLDIPVYK</sequence>
<keyword evidence="6" id="KW-0175">Coiled coil</keyword>
<dbReference type="SMART" id="SM00287">
    <property type="entry name" value="SH3b"/>
    <property type="match status" value="1"/>
</dbReference>
<dbReference type="InterPro" id="IPR025987">
    <property type="entry name" value="GW_dom"/>
</dbReference>
<dbReference type="InterPro" id="IPR002901">
    <property type="entry name" value="MGlyc_endo_b_GlcNAc-like_dom"/>
</dbReference>
<evidence type="ECO:0000256" key="4">
    <source>
        <dbReference type="ARBA" id="ARBA00022801"/>
    </source>
</evidence>
<feature type="domain" description="SH3b" evidence="9">
    <location>
        <begin position="930"/>
        <end position="1003"/>
    </location>
</feature>
<dbReference type="PROSITE" id="PS51780">
    <property type="entry name" value="GW"/>
    <property type="match status" value="4"/>
</dbReference>
<proteinExistence type="predicted"/>
<evidence type="ECO:0000256" key="2">
    <source>
        <dbReference type="ARBA" id="ARBA00022525"/>
    </source>
</evidence>
<evidence type="ECO:0000259" key="9">
    <source>
        <dbReference type="PROSITE" id="PS51781"/>
    </source>
</evidence>
<dbReference type="GO" id="GO:0004040">
    <property type="term" value="F:amidase activity"/>
    <property type="evidence" value="ECO:0007669"/>
    <property type="project" value="InterPro"/>
</dbReference>
<evidence type="ECO:0000256" key="5">
    <source>
        <dbReference type="ARBA" id="ARBA00023316"/>
    </source>
</evidence>
<evidence type="ECO:0000256" key="7">
    <source>
        <dbReference type="SAM" id="SignalP"/>
    </source>
</evidence>
<evidence type="ECO:0000256" key="1">
    <source>
        <dbReference type="ARBA" id="ARBA00004613"/>
    </source>
</evidence>
<dbReference type="AlphaFoldDB" id="K0J030"/>
<dbReference type="STRING" id="698758.AXY_20270"/>
<keyword evidence="5" id="KW-0961">Cell wall biogenesis/degradation</keyword>
<feature type="signal peptide" evidence="7">
    <location>
        <begin position="1"/>
        <end position="24"/>
    </location>
</feature>
<feature type="coiled-coil region" evidence="6">
    <location>
        <begin position="48"/>
        <end position="75"/>
    </location>
</feature>
<feature type="domain" description="GW" evidence="8">
    <location>
        <begin position="123"/>
        <end position="202"/>
    </location>
</feature>
<feature type="domain" description="GW" evidence="8">
    <location>
        <begin position="358"/>
        <end position="432"/>
    </location>
</feature>
<keyword evidence="2" id="KW-0964">Secreted</keyword>
<dbReference type="GO" id="GO:0005576">
    <property type="term" value="C:extracellular region"/>
    <property type="evidence" value="ECO:0007669"/>
    <property type="project" value="UniProtKB-SubCell"/>
</dbReference>
<accession>K0J030</accession>
<keyword evidence="4" id="KW-0378">Hydrolase</keyword>
<dbReference type="Pfam" id="PF01832">
    <property type="entry name" value="Glucosaminidase"/>
    <property type="match status" value="1"/>
</dbReference>
<dbReference type="RefSeq" id="WP_015010745.1">
    <property type="nucleotide sequence ID" value="NC_018704.1"/>
</dbReference>
<dbReference type="eggNOG" id="COG3103">
    <property type="taxonomic scope" value="Bacteria"/>
</dbReference>
<dbReference type="InterPro" id="IPR038200">
    <property type="entry name" value="GW_dom_sf"/>
</dbReference>
<feature type="domain" description="GW" evidence="8">
    <location>
        <begin position="512"/>
        <end position="586"/>
    </location>
</feature>
<dbReference type="eggNOG" id="COG4193">
    <property type="taxonomic scope" value="Bacteria"/>
</dbReference>
<dbReference type="EMBL" id="AP012050">
    <property type="protein sequence ID" value="BAM48159.1"/>
    <property type="molecule type" value="Genomic_DNA"/>
</dbReference>
<dbReference type="InterPro" id="IPR003646">
    <property type="entry name" value="SH3-like_bac-type"/>
</dbReference>
<name>K0J030_AMPXN</name>
<dbReference type="SMART" id="SM00047">
    <property type="entry name" value="LYZ2"/>
    <property type="match status" value="1"/>
</dbReference>
<dbReference type="GO" id="GO:0071555">
    <property type="term" value="P:cell wall organization"/>
    <property type="evidence" value="ECO:0007669"/>
    <property type="project" value="UniProtKB-KW"/>
</dbReference>
<dbReference type="PATRIC" id="fig|698758.3.peg.2031"/>
<organism evidence="10 11">
    <name type="scientific">Amphibacillus xylanus (strain ATCC 51415 / DSM 6626 / JCM 7361 / LMG 17667 / NBRC 15112 / Ep01)</name>
    <dbReference type="NCBI Taxonomy" id="698758"/>
    <lineage>
        <taxon>Bacteria</taxon>
        <taxon>Bacillati</taxon>
        <taxon>Bacillota</taxon>
        <taxon>Bacilli</taxon>
        <taxon>Bacillales</taxon>
        <taxon>Bacillaceae</taxon>
        <taxon>Amphibacillus</taxon>
    </lineage>
</organism>
<evidence type="ECO:0000313" key="11">
    <source>
        <dbReference type="Proteomes" id="UP000006294"/>
    </source>
</evidence>
<comment type="subcellular location">
    <subcellularLocation>
        <location evidence="1">Secreted</location>
    </subcellularLocation>
</comment>
<keyword evidence="3 7" id="KW-0732">Signal</keyword>
<feature type="domain" description="GW" evidence="8">
    <location>
        <begin position="204"/>
        <end position="278"/>
    </location>
</feature>
<dbReference type="Gene3D" id="2.30.30.170">
    <property type="match status" value="10"/>
</dbReference>
<feature type="chain" id="PRO_5003833894" evidence="7">
    <location>
        <begin position="25"/>
        <end position="1208"/>
    </location>
</feature>
<dbReference type="Pfam" id="PF08239">
    <property type="entry name" value="SH3_3"/>
    <property type="match status" value="1"/>
</dbReference>
<dbReference type="Proteomes" id="UP000006294">
    <property type="component" value="Chromosome"/>
</dbReference>